<proteinExistence type="predicted"/>
<dbReference type="NCBIfam" id="TIGR02532">
    <property type="entry name" value="IV_pilin_GFxxxE"/>
    <property type="match status" value="1"/>
</dbReference>
<dbReference type="EMBL" id="SJPF01000002">
    <property type="protein sequence ID" value="TWT34433.1"/>
    <property type="molecule type" value="Genomic_DNA"/>
</dbReference>
<dbReference type="InterPro" id="IPR011453">
    <property type="entry name" value="DUF1559"/>
</dbReference>
<feature type="domain" description="DUF1559" evidence="3">
    <location>
        <begin position="33"/>
        <end position="316"/>
    </location>
</feature>
<sequence>MTKLARRGFTLVELLVVIAIIGVLIALLLPAVQQAREAARRMQCTNNQKQLGIALHTFHDAFRNFPVGLTGHYHASAGPTSGSWYGPTAHTGAVGWGSRILPFMEQQALYDEIFATYPNQSGFDGWSSAGILGRVPQEAYQTSLESFICPSDAATDKISLDIPQPAKPYEQRFARANYVACAGSAEFGQGARDDISGANSGSIYDYHNGDTGGLMFQGHPDYNGVEISLADVVDGTSNTLMVSERSSEPTPSGRRNGSAWIGGHENRTREVAFTTFVTPNSIGSLPEDTCAASLHPGGVNACLADGSVRFIAETVDGTTYLNLGDRNDGEVLAAY</sequence>
<keyword evidence="2" id="KW-0472">Membrane</keyword>
<feature type="region of interest" description="Disordered" evidence="1">
    <location>
        <begin position="242"/>
        <end position="261"/>
    </location>
</feature>
<gene>
    <name evidence="4" type="ORF">Enr8_18410</name>
</gene>
<dbReference type="InterPro" id="IPR045584">
    <property type="entry name" value="Pilin-like"/>
</dbReference>
<feature type="transmembrane region" description="Helical" evidence="2">
    <location>
        <begin position="12"/>
        <end position="32"/>
    </location>
</feature>
<keyword evidence="2" id="KW-1133">Transmembrane helix</keyword>
<organism evidence="4 5">
    <name type="scientific">Blastopirellula retiformator</name>
    <dbReference type="NCBI Taxonomy" id="2527970"/>
    <lineage>
        <taxon>Bacteria</taxon>
        <taxon>Pseudomonadati</taxon>
        <taxon>Planctomycetota</taxon>
        <taxon>Planctomycetia</taxon>
        <taxon>Pirellulales</taxon>
        <taxon>Pirellulaceae</taxon>
        <taxon>Blastopirellula</taxon>
    </lineage>
</organism>
<dbReference type="Proteomes" id="UP000318878">
    <property type="component" value="Unassembled WGS sequence"/>
</dbReference>
<dbReference type="InterPro" id="IPR027558">
    <property type="entry name" value="Pre_pil_HX9DG_C"/>
</dbReference>
<protein>
    <submittedName>
        <fullName evidence="4">Putative major pilin subunit</fullName>
    </submittedName>
</protein>
<evidence type="ECO:0000256" key="1">
    <source>
        <dbReference type="SAM" id="MobiDB-lite"/>
    </source>
</evidence>
<comment type="caution">
    <text evidence="4">The sequence shown here is derived from an EMBL/GenBank/DDBJ whole genome shotgun (WGS) entry which is preliminary data.</text>
</comment>
<evidence type="ECO:0000256" key="2">
    <source>
        <dbReference type="SAM" id="Phobius"/>
    </source>
</evidence>
<dbReference type="AlphaFoldDB" id="A0A5C5V8Y5"/>
<dbReference type="PROSITE" id="PS00409">
    <property type="entry name" value="PROKAR_NTER_METHYL"/>
    <property type="match status" value="1"/>
</dbReference>
<dbReference type="SUPFAM" id="SSF54523">
    <property type="entry name" value="Pili subunits"/>
    <property type="match status" value="1"/>
</dbReference>
<dbReference type="OrthoDB" id="255848at2"/>
<dbReference type="Pfam" id="PF07596">
    <property type="entry name" value="SBP_bac_10"/>
    <property type="match status" value="1"/>
</dbReference>
<dbReference type="Gene3D" id="3.30.700.10">
    <property type="entry name" value="Glycoprotein, Type 4 Pilin"/>
    <property type="match status" value="1"/>
</dbReference>
<name>A0A5C5V8Y5_9BACT</name>
<dbReference type="RefSeq" id="WP_146430684.1">
    <property type="nucleotide sequence ID" value="NZ_SJPF01000002.1"/>
</dbReference>
<evidence type="ECO:0000259" key="3">
    <source>
        <dbReference type="Pfam" id="PF07596"/>
    </source>
</evidence>
<dbReference type="PANTHER" id="PTHR30093">
    <property type="entry name" value="GENERAL SECRETION PATHWAY PROTEIN G"/>
    <property type="match status" value="1"/>
</dbReference>
<keyword evidence="2" id="KW-0812">Transmembrane</keyword>
<dbReference type="InterPro" id="IPR012902">
    <property type="entry name" value="N_methyl_site"/>
</dbReference>
<dbReference type="Pfam" id="PF07963">
    <property type="entry name" value="N_methyl"/>
    <property type="match status" value="1"/>
</dbReference>
<evidence type="ECO:0000313" key="4">
    <source>
        <dbReference type="EMBL" id="TWT34433.1"/>
    </source>
</evidence>
<accession>A0A5C5V8Y5</accession>
<dbReference type="PANTHER" id="PTHR30093:SF2">
    <property type="entry name" value="TYPE II SECRETION SYSTEM PROTEIN H"/>
    <property type="match status" value="1"/>
</dbReference>
<keyword evidence="5" id="KW-1185">Reference proteome</keyword>
<reference evidence="4 5" key="1">
    <citation type="submission" date="2019-02" db="EMBL/GenBank/DDBJ databases">
        <title>Deep-cultivation of Planctomycetes and their phenomic and genomic characterization uncovers novel biology.</title>
        <authorList>
            <person name="Wiegand S."/>
            <person name="Jogler M."/>
            <person name="Boedeker C."/>
            <person name="Pinto D."/>
            <person name="Vollmers J."/>
            <person name="Rivas-Marin E."/>
            <person name="Kohn T."/>
            <person name="Peeters S.H."/>
            <person name="Heuer A."/>
            <person name="Rast P."/>
            <person name="Oberbeckmann S."/>
            <person name="Bunk B."/>
            <person name="Jeske O."/>
            <person name="Meyerdierks A."/>
            <person name="Storesund J.E."/>
            <person name="Kallscheuer N."/>
            <person name="Luecker S."/>
            <person name="Lage O.M."/>
            <person name="Pohl T."/>
            <person name="Merkel B.J."/>
            <person name="Hornburger P."/>
            <person name="Mueller R.-W."/>
            <person name="Bruemmer F."/>
            <person name="Labrenz M."/>
            <person name="Spormann A.M."/>
            <person name="Op Den Camp H."/>
            <person name="Overmann J."/>
            <person name="Amann R."/>
            <person name="Jetten M.S.M."/>
            <person name="Mascher T."/>
            <person name="Medema M.H."/>
            <person name="Devos D.P."/>
            <person name="Kaster A.-K."/>
            <person name="Ovreas L."/>
            <person name="Rohde M."/>
            <person name="Galperin M.Y."/>
            <person name="Jogler C."/>
        </authorList>
    </citation>
    <scope>NUCLEOTIDE SEQUENCE [LARGE SCALE GENOMIC DNA]</scope>
    <source>
        <strain evidence="4 5">Enr8</strain>
    </source>
</reference>
<evidence type="ECO:0000313" key="5">
    <source>
        <dbReference type="Proteomes" id="UP000318878"/>
    </source>
</evidence>
<dbReference type="NCBIfam" id="TIGR04294">
    <property type="entry name" value="pre_pil_HX9DG"/>
    <property type="match status" value="1"/>
</dbReference>